<evidence type="ECO:0000256" key="4">
    <source>
        <dbReference type="ARBA" id="ARBA00022755"/>
    </source>
</evidence>
<evidence type="ECO:0000256" key="3">
    <source>
        <dbReference type="ARBA" id="ARBA00022679"/>
    </source>
</evidence>
<keyword evidence="3 6" id="KW-0808">Transferase</keyword>
<dbReference type="AlphaFoldDB" id="A0A2U2DTS5"/>
<dbReference type="PANTHER" id="PTHR43369:SF2">
    <property type="entry name" value="PHOSPHORIBOSYLGLYCINAMIDE FORMYLTRANSFERASE"/>
    <property type="match status" value="1"/>
</dbReference>
<sequence length="264" mass="28319">MSHHAETASHRNAAVILMTAGGANPRLVINALAPMFPNLTVIEERPEAKSVLLRRRAKKLGWIVAFGQLATMVVSRLGKNAVRRRSEAIIAAHGLSDADNPKVSVIHVPSLNDPACHDAVARLQPKAVVTVSCRLLSRQTLAAIPCPVINLHAGINPAYRGQMGGYWALANGDRQNFGATVHLVDAGVDTGGSLYEIRPSPEKSDTMMTYPLLLTAAAIPSVVQALDDALTGTLKPYQAGGTSKMHYNPSLWTWLWNGVAKGVW</sequence>
<dbReference type="Proteomes" id="UP000245252">
    <property type="component" value="Unassembled WGS sequence"/>
</dbReference>
<dbReference type="GO" id="GO:0006189">
    <property type="term" value="P:'de novo' IMP biosynthetic process"/>
    <property type="evidence" value="ECO:0007669"/>
    <property type="project" value="TreeGrafter"/>
</dbReference>
<keyword evidence="4" id="KW-0658">Purine biosynthesis</keyword>
<dbReference type="GO" id="GO:0004644">
    <property type="term" value="F:phosphoribosylglycinamide formyltransferase activity"/>
    <property type="evidence" value="ECO:0007669"/>
    <property type="project" value="UniProtKB-EC"/>
</dbReference>
<evidence type="ECO:0000256" key="2">
    <source>
        <dbReference type="ARBA" id="ARBA00012254"/>
    </source>
</evidence>
<comment type="pathway">
    <text evidence="1">Purine metabolism; IMP biosynthesis via de novo pathway; N(2)-formyl-N(1)-(5-phospho-D-ribosyl)glycinamide from N(1)-(5-phospho-D-ribosyl)glycinamide (10-formyl THF route): step 1/1.</text>
</comment>
<dbReference type="InterPro" id="IPR002376">
    <property type="entry name" value="Formyl_transf_N"/>
</dbReference>
<dbReference type="OrthoDB" id="9802815at2"/>
<name>A0A2U2DTS5_9HYPH</name>
<keyword evidence="7" id="KW-1185">Reference proteome</keyword>
<dbReference type="Pfam" id="PF00551">
    <property type="entry name" value="Formyl_trans_N"/>
    <property type="match status" value="1"/>
</dbReference>
<dbReference type="PANTHER" id="PTHR43369">
    <property type="entry name" value="PHOSPHORIBOSYLGLYCINAMIDE FORMYLTRANSFERASE"/>
    <property type="match status" value="1"/>
</dbReference>
<gene>
    <name evidence="6" type="ORF">DEM27_10140</name>
</gene>
<evidence type="ECO:0000313" key="6">
    <source>
        <dbReference type="EMBL" id="PWE56715.1"/>
    </source>
</evidence>
<evidence type="ECO:0000313" key="7">
    <source>
        <dbReference type="Proteomes" id="UP000245252"/>
    </source>
</evidence>
<protein>
    <recommendedName>
        <fullName evidence="2">phosphoribosylglycinamide formyltransferase 1</fullName>
        <ecNumber evidence="2">2.1.2.2</ecNumber>
    </recommendedName>
</protein>
<proteinExistence type="predicted"/>
<reference evidence="6 7" key="1">
    <citation type="submission" date="2018-05" db="EMBL/GenBank/DDBJ databases">
        <title>The draft genome of strain NS-104.</title>
        <authorList>
            <person name="Hang P."/>
            <person name="Jiang J."/>
        </authorList>
    </citation>
    <scope>NUCLEOTIDE SEQUENCE [LARGE SCALE GENOMIC DNA]</scope>
    <source>
        <strain evidence="6 7">NS-104</strain>
    </source>
</reference>
<feature type="domain" description="Formyl transferase N-terminal" evidence="5">
    <location>
        <begin position="73"/>
        <end position="197"/>
    </location>
</feature>
<dbReference type="EC" id="2.1.2.2" evidence="2"/>
<dbReference type="EMBL" id="QFBC01000003">
    <property type="protein sequence ID" value="PWE56715.1"/>
    <property type="molecule type" value="Genomic_DNA"/>
</dbReference>
<accession>A0A2U2DTS5</accession>
<organism evidence="6 7">
    <name type="scientific">Metarhizobium album</name>
    <dbReference type="NCBI Taxonomy" id="2182425"/>
    <lineage>
        <taxon>Bacteria</taxon>
        <taxon>Pseudomonadati</taxon>
        <taxon>Pseudomonadota</taxon>
        <taxon>Alphaproteobacteria</taxon>
        <taxon>Hyphomicrobiales</taxon>
        <taxon>Rhizobiaceae</taxon>
        <taxon>Metarhizobium</taxon>
    </lineage>
</organism>
<dbReference type="InterPro" id="IPR036477">
    <property type="entry name" value="Formyl_transf_N_sf"/>
</dbReference>
<evidence type="ECO:0000256" key="1">
    <source>
        <dbReference type="ARBA" id="ARBA00005054"/>
    </source>
</evidence>
<dbReference type="CDD" id="cd08653">
    <property type="entry name" value="FMT_core_like_3"/>
    <property type="match status" value="1"/>
</dbReference>
<comment type="caution">
    <text evidence="6">The sequence shown here is derived from an EMBL/GenBank/DDBJ whole genome shotgun (WGS) entry which is preliminary data.</text>
</comment>
<dbReference type="Gene3D" id="3.40.50.170">
    <property type="entry name" value="Formyl transferase, N-terminal domain"/>
    <property type="match status" value="1"/>
</dbReference>
<dbReference type="SUPFAM" id="SSF53328">
    <property type="entry name" value="Formyltransferase"/>
    <property type="match status" value="1"/>
</dbReference>
<evidence type="ECO:0000259" key="5">
    <source>
        <dbReference type="Pfam" id="PF00551"/>
    </source>
</evidence>
<dbReference type="GO" id="GO:0005829">
    <property type="term" value="C:cytosol"/>
    <property type="evidence" value="ECO:0007669"/>
    <property type="project" value="TreeGrafter"/>
</dbReference>
<dbReference type="RefSeq" id="WP_109458090.1">
    <property type="nucleotide sequence ID" value="NZ_QFBC01000003.1"/>
</dbReference>